<organism evidence="1 2">
    <name type="scientific">Pseudomonas tolaasii NCPPB 2192</name>
    <dbReference type="NCBI Taxonomy" id="564423"/>
    <lineage>
        <taxon>Bacteria</taxon>
        <taxon>Pseudomonadati</taxon>
        <taxon>Pseudomonadota</taxon>
        <taxon>Gammaproteobacteria</taxon>
        <taxon>Pseudomonadales</taxon>
        <taxon>Pseudomonadaceae</taxon>
        <taxon>Pseudomonas</taxon>
    </lineage>
</organism>
<accession>A0ABX4QQL1</accession>
<name>A0ABX4QQL1_PSETO</name>
<proteinExistence type="predicted"/>
<comment type="caution">
    <text evidence="1">The sequence shown here is derived from an EMBL/GenBank/DDBJ whole genome shotgun (WGS) entry which is preliminary data.</text>
</comment>
<gene>
    <name evidence="1" type="ORF">ATI14_6302</name>
</gene>
<reference evidence="1 2" key="1">
    <citation type="submission" date="2017-11" db="EMBL/GenBank/DDBJ databases">
        <title>Genome sequencing of a diverse group of Pseudomonas species.</title>
        <authorList>
            <person name="Loper J."/>
        </authorList>
    </citation>
    <scope>NUCLEOTIDE SEQUENCE [LARGE SCALE GENOMIC DNA]</scope>
    <source>
        <strain evidence="1 2">NCPPB 2192</strain>
    </source>
</reference>
<evidence type="ECO:0000313" key="1">
    <source>
        <dbReference type="EMBL" id="PKA79132.1"/>
    </source>
</evidence>
<sequence>MRYLSMYHAELSATSADAKVILANYIEHPLFSFTDALCCGFHYVFIKYVPDVSYSKGYALRSAIKDFLDFRQDHNNKLHPDLHLKGVGDIGVEQFKLFMDRLRRNGQTLYPARSIRSAVLKVANHNDDGLPLLTLPSVLIKTQVREPLDEAADASFYESMRSEVDNMRFMLEFRKQVELAEPYRLDEIRPLISELLLISKKSEWVIDPARALKTLMLDGYPFRVTKSDSTALRKKIRKIPYVQSIIRPSEFVLSCCLPYSYSILRKQTPDSIAYDDLVRMYYPTAQNQATLGLFIQRQSSWNKETVIAIDKNHFLHPMSEVAHSDVVLVVSEKEKSQSANKNYASPKLAKAMSTRSDRYSIFNLMELAKTLSEPLAEVVNSSDSFALDDPLRRSIFLCLSEHESDWQIKESGPDIRVNSLKNQKYWNIGVAEFLGKHQLVDAGVPLKSAIDLEGRLRVTWEYYNAKKTKHPLSLTALQLGHSSLETTSAHYDSSAMAINDRKVRYRSIQEELMEKFRSNKFHGIVGSTVRAKSADPTFRIFTIMGHECALWACIDSSKPDYPEAVELFKNERCTRLDKCLFCSRIYVLGDSLPFLMERLSTLQRAVEADEGRLEVHKDEIEILEYLLSIWGNQSAIAEALVYMREYEALLPFDMRSLIAYIED</sequence>
<dbReference type="Proteomes" id="UP000232891">
    <property type="component" value="Unassembled WGS sequence"/>
</dbReference>
<evidence type="ECO:0000313" key="2">
    <source>
        <dbReference type="Proteomes" id="UP000232891"/>
    </source>
</evidence>
<evidence type="ECO:0008006" key="3">
    <source>
        <dbReference type="Google" id="ProtNLM"/>
    </source>
</evidence>
<dbReference type="EMBL" id="PHHD01000001">
    <property type="protein sequence ID" value="PKA79132.1"/>
    <property type="molecule type" value="Genomic_DNA"/>
</dbReference>
<dbReference type="GeneID" id="55849300"/>
<protein>
    <recommendedName>
        <fullName evidence="3">Tyr recombinase domain-containing protein</fullName>
    </recommendedName>
</protein>
<keyword evidence="2" id="KW-1185">Reference proteome</keyword>
<dbReference type="RefSeq" id="WP_080519894.1">
    <property type="nucleotide sequence ID" value="NZ_PHHD01000001.1"/>
</dbReference>